<name>A0A1I7RSK7_BURXY</name>
<keyword evidence="4" id="KW-1185">Reference proteome</keyword>
<dbReference type="AlphaFoldDB" id="A0A1I7RSK7"/>
<proteinExistence type="predicted"/>
<dbReference type="Proteomes" id="UP000095284">
    <property type="component" value="Unplaced"/>
</dbReference>
<evidence type="ECO:0000313" key="3">
    <source>
        <dbReference type="Proteomes" id="UP000095284"/>
    </source>
</evidence>
<dbReference type="OrthoDB" id="5794956at2759"/>
<feature type="signal peptide" evidence="1">
    <location>
        <begin position="1"/>
        <end position="18"/>
    </location>
</feature>
<evidence type="ECO:0000313" key="5">
    <source>
        <dbReference type="WBParaSite" id="BXY_0371100.1"/>
    </source>
</evidence>
<accession>A0A1I7RSK7</accession>
<protein>
    <submittedName>
        <fullName evidence="2">(pine wood nematode) hypothetical protein</fullName>
    </submittedName>
</protein>
<dbReference type="EMBL" id="CAJFCV020000005">
    <property type="protein sequence ID" value="CAG9122887.1"/>
    <property type="molecule type" value="Genomic_DNA"/>
</dbReference>
<dbReference type="WBParaSite" id="BXY_0371100.1">
    <property type="protein sequence ID" value="BXY_0371100.1"/>
    <property type="gene ID" value="BXY_0371100"/>
</dbReference>
<sequence length="211" mass="22766">MKSSAFLLFVLFKSSLQCGSVGGGADGRIYTNPSLQWEMSPPAAWTYPVSYAQQTGQFFAQQPLTQQDAINKAQSDMQSAVLTALSENDLPTNNVRVSTGYSAQQVSDCVKVTPTSTGQGIPSTTTANQEFGVEEQGAITRLAQSSMDVPVAMCAARSFTMVTYRPNIVQGSLQINGLTLSGFQLRSLVGQIQSLLSFRSHVRFQTPITYS</sequence>
<evidence type="ECO:0000313" key="4">
    <source>
        <dbReference type="Proteomes" id="UP000659654"/>
    </source>
</evidence>
<gene>
    <name evidence="2" type="ORF">BXYJ_LOCUS11729</name>
</gene>
<dbReference type="EMBL" id="CAJFDI010000005">
    <property type="protein sequence ID" value="CAD5231633.1"/>
    <property type="molecule type" value="Genomic_DNA"/>
</dbReference>
<reference evidence="5" key="1">
    <citation type="submission" date="2016-11" db="UniProtKB">
        <authorList>
            <consortium name="WormBaseParasite"/>
        </authorList>
    </citation>
    <scope>IDENTIFICATION</scope>
</reference>
<evidence type="ECO:0000256" key="1">
    <source>
        <dbReference type="SAM" id="SignalP"/>
    </source>
</evidence>
<keyword evidence="1" id="KW-0732">Signal</keyword>
<dbReference type="Proteomes" id="UP000659654">
    <property type="component" value="Unassembled WGS sequence"/>
</dbReference>
<dbReference type="Proteomes" id="UP000582659">
    <property type="component" value="Unassembled WGS sequence"/>
</dbReference>
<organism evidence="3 5">
    <name type="scientific">Bursaphelenchus xylophilus</name>
    <name type="common">Pinewood nematode worm</name>
    <name type="synonym">Aphelenchoides xylophilus</name>
    <dbReference type="NCBI Taxonomy" id="6326"/>
    <lineage>
        <taxon>Eukaryota</taxon>
        <taxon>Metazoa</taxon>
        <taxon>Ecdysozoa</taxon>
        <taxon>Nematoda</taxon>
        <taxon>Chromadorea</taxon>
        <taxon>Rhabditida</taxon>
        <taxon>Tylenchina</taxon>
        <taxon>Tylenchomorpha</taxon>
        <taxon>Aphelenchoidea</taxon>
        <taxon>Aphelenchoididae</taxon>
        <taxon>Bursaphelenchus</taxon>
    </lineage>
</organism>
<dbReference type="eggNOG" id="ENOG502SX37">
    <property type="taxonomic scope" value="Eukaryota"/>
</dbReference>
<reference evidence="2" key="2">
    <citation type="submission" date="2020-09" db="EMBL/GenBank/DDBJ databases">
        <authorList>
            <person name="Kikuchi T."/>
        </authorList>
    </citation>
    <scope>NUCLEOTIDE SEQUENCE</scope>
    <source>
        <strain evidence="2">Ka4C1</strain>
    </source>
</reference>
<evidence type="ECO:0000313" key="2">
    <source>
        <dbReference type="EMBL" id="CAD5231633.1"/>
    </source>
</evidence>
<feature type="chain" id="PRO_5036021912" evidence="1">
    <location>
        <begin position="19"/>
        <end position="211"/>
    </location>
</feature>